<dbReference type="PANTHER" id="PTHR43682:SF1">
    <property type="entry name" value="LACTATE UTILIZATION PROTEIN C"/>
    <property type="match status" value="1"/>
</dbReference>
<dbReference type="InterPro" id="IPR024185">
    <property type="entry name" value="FTHF_cligase-like_sf"/>
</dbReference>
<dbReference type="PANTHER" id="PTHR43682">
    <property type="entry name" value="LACTATE UTILIZATION PROTEIN C"/>
    <property type="match status" value="1"/>
</dbReference>
<sequence length="222" mass="24165">MSNESSRERILSRLVAANRKAKGFVPRAEPMPIPRWNTKQRVERMKKLLTASAAEVLVTPTDGWADKLRELVSGRGWNALLHAPGTAIGKDVAKAWKAGGEGLPPLETWEGDLADYKERLFSSVDAAITGTIGAIAEQGAIALWPTPDEPRLMSLVPPVHIAVLDADTIHANFVQLMDKQKWADGMPTNAILISGPSRTADIEMQLTIGVHGPKDLIVIIRE</sequence>
<dbReference type="AlphaFoldDB" id="A0A846QW22"/>
<dbReference type="SUPFAM" id="SSF100950">
    <property type="entry name" value="NagB/RpiA/CoA transferase-like"/>
    <property type="match status" value="1"/>
</dbReference>
<reference evidence="2 3" key="1">
    <citation type="submission" date="2020-03" db="EMBL/GenBank/DDBJ databases">
        <title>Genomic Encyclopedia of Type Strains, Phase IV (KMG-IV): sequencing the most valuable type-strain genomes for metagenomic binning, comparative biology and taxonomic classification.</title>
        <authorList>
            <person name="Goeker M."/>
        </authorList>
    </citation>
    <scope>NUCLEOTIDE SEQUENCE [LARGE SCALE GENOMIC DNA]</scope>
    <source>
        <strain evidence="2 3">DSM 24233</strain>
    </source>
</reference>
<keyword evidence="3" id="KW-1185">Reference proteome</keyword>
<dbReference type="RefSeq" id="WP_167941866.1">
    <property type="nucleotide sequence ID" value="NZ_JAATJA010000002.1"/>
</dbReference>
<evidence type="ECO:0000313" key="3">
    <source>
        <dbReference type="Proteomes" id="UP000580856"/>
    </source>
</evidence>
<organism evidence="2 3">
    <name type="scientific">Desulfobaculum xiamenense</name>
    <dbReference type="NCBI Taxonomy" id="995050"/>
    <lineage>
        <taxon>Bacteria</taxon>
        <taxon>Pseudomonadati</taxon>
        <taxon>Thermodesulfobacteriota</taxon>
        <taxon>Desulfovibrionia</taxon>
        <taxon>Desulfovibrionales</taxon>
        <taxon>Desulfovibrionaceae</taxon>
        <taxon>Desulfobaculum</taxon>
    </lineage>
</organism>
<gene>
    <name evidence="2" type="ORF">GGQ74_002502</name>
</gene>
<proteinExistence type="predicted"/>
<dbReference type="InterPro" id="IPR037171">
    <property type="entry name" value="NagB/RpiA_transferase-like"/>
</dbReference>
<dbReference type="InterPro" id="IPR003741">
    <property type="entry name" value="LUD_dom"/>
</dbReference>
<evidence type="ECO:0000313" key="2">
    <source>
        <dbReference type="EMBL" id="NJB68829.1"/>
    </source>
</evidence>
<dbReference type="Gene3D" id="3.40.50.10420">
    <property type="entry name" value="NagB/RpiA/CoA transferase-like"/>
    <property type="match status" value="1"/>
</dbReference>
<feature type="domain" description="LUD" evidence="1">
    <location>
        <begin position="42"/>
        <end position="220"/>
    </location>
</feature>
<comment type="caution">
    <text evidence="2">The sequence shown here is derived from an EMBL/GenBank/DDBJ whole genome shotgun (WGS) entry which is preliminary data.</text>
</comment>
<name>A0A846QW22_9BACT</name>
<dbReference type="Pfam" id="PF02589">
    <property type="entry name" value="LUD_dom"/>
    <property type="match status" value="1"/>
</dbReference>
<dbReference type="Proteomes" id="UP000580856">
    <property type="component" value="Unassembled WGS sequence"/>
</dbReference>
<accession>A0A846QW22</accession>
<protein>
    <submittedName>
        <fullName evidence="2">L-lactate dehydrogenase complex protein LldG</fullName>
    </submittedName>
</protein>
<dbReference type="EMBL" id="JAATJA010000002">
    <property type="protein sequence ID" value="NJB68829.1"/>
    <property type="molecule type" value="Genomic_DNA"/>
</dbReference>
<evidence type="ECO:0000259" key="1">
    <source>
        <dbReference type="Pfam" id="PF02589"/>
    </source>
</evidence>